<dbReference type="CDD" id="cd03193">
    <property type="entry name" value="GST_C_Metaxin"/>
    <property type="match status" value="1"/>
</dbReference>
<dbReference type="EMBL" id="JAZGQO010000005">
    <property type="protein sequence ID" value="KAK6187010.1"/>
    <property type="molecule type" value="Genomic_DNA"/>
</dbReference>
<evidence type="ECO:0000313" key="4">
    <source>
        <dbReference type="EMBL" id="KAK6187010.1"/>
    </source>
</evidence>
<dbReference type="SFLD" id="SFLDS00019">
    <property type="entry name" value="Glutathione_Transferase_(cytos"/>
    <property type="match status" value="1"/>
</dbReference>
<dbReference type="InterPro" id="IPR012336">
    <property type="entry name" value="Thioredoxin-like_fold"/>
</dbReference>
<dbReference type="Gene3D" id="3.40.30.10">
    <property type="entry name" value="Glutaredoxin"/>
    <property type="match status" value="1"/>
</dbReference>
<evidence type="ECO:0000313" key="5">
    <source>
        <dbReference type="Proteomes" id="UP001347796"/>
    </source>
</evidence>
<sequence length="250" mass="29314">MTADGNKQTSIVLQQMGRGPFAPSLTPFAVKLETYMRMAKLEYKNSHEKKRSKKGKIPFIEFEGQEVNDTSLIIEFLNDKYKIDLNSHLTPSERGIARAFQKMAEENLYWCLALHRWVYDNTDWLNNVVGISKLFVWLVGRKIKSETEGQGIGRHSYEEMIRIEEADIKAMSDFLDDKQFFFGDKPCETDCALFGQLSQFRWQLPNTKGEYFVNEKYTNLRDYCDRMKTKFWPDWDDCITHGDKNKIPKS</sequence>
<dbReference type="SUPFAM" id="SSF52833">
    <property type="entry name" value="Thioredoxin-like"/>
    <property type="match status" value="1"/>
</dbReference>
<dbReference type="Pfam" id="PF17172">
    <property type="entry name" value="GST_N_4"/>
    <property type="match status" value="1"/>
</dbReference>
<dbReference type="Pfam" id="PF17171">
    <property type="entry name" value="GST_C_6"/>
    <property type="match status" value="1"/>
</dbReference>
<dbReference type="InterPro" id="IPR033468">
    <property type="entry name" value="Metaxin_GST"/>
</dbReference>
<dbReference type="PANTHER" id="PTHR12289">
    <property type="entry name" value="METAXIN RELATED"/>
    <property type="match status" value="1"/>
</dbReference>
<evidence type="ECO:0000259" key="2">
    <source>
        <dbReference type="Pfam" id="PF17171"/>
    </source>
</evidence>
<dbReference type="SUPFAM" id="SSF47616">
    <property type="entry name" value="GST C-terminal domain-like"/>
    <property type="match status" value="1"/>
</dbReference>
<feature type="domain" description="Thioredoxin-like fold" evidence="3">
    <location>
        <begin position="27"/>
        <end position="121"/>
    </location>
</feature>
<dbReference type="AlphaFoldDB" id="A0AAN8K2Y6"/>
<proteinExistence type="inferred from homology"/>
<dbReference type="InterPro" id="IPR040079">
    <property type="entry name" value="Glutathione_S-Trfase"/>
</dbReference>
<dbReference type="InterPro" id="IPR036282">
    <property type="entry name" value="Glutathione-S-Trfase_C_sf"/>
</dbReference>
<comment type="similarity">
    <text evidence="1">Belongs to the FAX family.</text>
</comment>
<name>A0AAN8K2Y6_PATCE</name>
<reference evidence="4 5" key="1">
    <citation type="submission" date="2024-01" db="EMBL/GenBank/DDBJ databases">
        <title>The genome of the rayed Mediterranean limpet Patella caerulea (Linnaeus, 1758).</title>
        <authorList>
            <person name="Anh-Thu Weber A."/>
            <person name="Halstead-Nussloch G."/>
        </authorList>
    </citation>
    <scope>NUCLEOTIDE SEQUENCE [LARGE SCALE GENOMIC DNA]</scope>
    <source>
        <strain evidence="4">AATW-2023a</strain>
        <tissue evidence="4">Whole specimen</tissue>
    </source>
</reference>
<dbReference type="InterPro" id="IPR050931">
    <property type="entry name" value="Mito_Protein_Transport_Metaxin"/>
</dbReference>
<dbReference type="SFLD" id="SFLDG01200">
    <property type="entry name" value="SUF1.1"/>
    <property type="match status" value="1"/>
</dbReference>
<accession>A0AAN8K2Y6</accession>
<dbReference type="SFLD" id="SFLDG01180">
    <property type="entry name" value="SUF1"/>
    <property type="match status" value="1"/>
</dbReference>
<dbReference type="InterPro" id="IPR026928">
    <property type="entry name" value="FAX/IsoI-like"/>
</dbReference>
<dbReference type="PANTHER" id="PTHR12289:SF41">
    <property type="entry name" value="FAILED AXON CONNECTIONS-RELATED"/>
    <property type="match status" value="1"/>
</dbReference>
<feature type="domain" description="Metaxin glutathione S-transferase" evidence="2">
    <location>
        <begin position="166"/>
        <end position="227"/>
    </location>
</feature>
<evidence type="ECO:0000259" key="3">
    <source>
        <dbReference type="Pfam" id="PF17172"/>
    </source>
</evidence>
<gene>
    <name evidence="4" type="ORF">SNE40_006263</name>
</gene>
<dbReference type="Proteomes" id="UP001347796">
    <property type="component" value="Unassembled WGS sequence"/>
</dbReference>
<organism evidence="4 5">
    <name type="scientific">Patella caerulea</name>
    <name type="common">Rayed Mediterranean limpet</name>
    <dbReference type="NCBI Taxonomy" id="87958"/>
    <lineage>
        <taxon>Eukaryota</taxon>
        <taxon>Metazoa</taxon>
        <taxon>Spiralia</taxon>
        <taxon>Lophotrochozoa</taxon>
        <taxon>Mollusca</taxon>
        <taxon>Gastropoda</taxon>
        <taxon>Patellogastropoda</taxon>
        <taxon>Patelloidea</taxon>
        <taxon>Patellidae</taxon>
        <taxon>Patella</taxon>
    </lineage>
</organism>
<comment type="caution">
    <text evidence="4">The sequence shown here is derived from an EMBL/GenBank/DDBJ whole genome shotgun (WGS) entry which is preliminary data.</text>
</comment>
<dbReference type="Gene3D" id="1.20.1050.10">
    <property type="match status" value="1"/>
</dbReference>
<keyword evidence="5" id="KW-1185">Reference proteome</keyword>
<protein>
    <submittedName>
        <fullName evidence="4">Uncharacterized protein</fullName>
    </submittedName>
</protein>
<evidence type="ECO:0000256" key="1">
    <source>
        <dbReference type="ARBA" id="ARBA00006475"/>
    </source>
</evidence>
<dbReference type="InterPro" id="IPR036249">
    <property type="entry name" value="Thioredoxin-like_sf"/>
</dbReference>
<dbReference type="GO" id="GO:0005737">
    <property type="term" value="C:cytoplasm"/>
    <property type="evidence" value="ECO:0007669"/>
    <property type="project" value="TreeGrafter"/>
</dbReference>